<reference key="1">
    <citation type="submission" date="2010-11" db="EMBL/GenBank/DDBJ databases">
        <title>The complete genome of Leadbetterella byssophila DSM 17132.</title>
        <authorList>
            <consortium name="US DOE Joint Genome Institute (JGI-PGF)"/>
            <person name="Lucas S."/>
            <person name="Copeland A."/>
            <person name="Lapidus A."/>
            <person name="Glavina del Rio T."/>
            <person name="Dalin E."/>
            <person name="Tice H."/>
            <person name="Bruce D."/>
            <person name="Goodwin L."/>
            <person name="Pitluck S."/>
            <person name="Kyrpides N."/>
            <person name="Mavromatis K."/>
            <person name="Ivanova N."/>
            <person name="Teshima H."/>
            <person name="Brettin T."/>
            <person name="Detter J.C."/>
            <person name="Han C."/>
            <person name="Tapia R."/>
            <person name="Land M."/>
            <person name="Hauser L."/>
            <person name="Markowitz V."/>
            <person name="Cheng J.-F."/>
            <person name="Hugenholtz P."/>
            <person name="Woyke T."/>
            <person name="Wu D."/>
            <person name="Tindall B."/>
            <person name="Pomrenke H.G."/>
            <person name="Brambilla E."/>
            <person name="Klenk H.-P."/>
            <person name="Eisen J.A."/>
        </authorList>
    </citation>
    <scope>NUCLEOTIDE SEQUENCE [LARGE SCALE GENOMIC DNA]</scope>
    <source>
        <strain>DSM 17132</strain>
    </source>
</reference>
<protein>
    <recommendedName>
        <fullName evidence="4">Lipoprotein</fullName>
    </recommendedName>
</protein>
<gene>
    <name evidence="2" type="ordered locus">Lbys_0827</name>
</gene>
<dbReference type="PROSITE" id="PS51257">
    <property type="entry name" value="PROKAR_LIPOPROTEIN"/>
    <property type="match status" value="1"/>
</dbReference>
<organism evidence="2 3">
    <name type="scientific">Leadbetterella byssophila (strain DSM 17132 / JCM 16389 / KACC 11308 / NBRC 106382 / 4M15)</name>
    <dbReference type="NCBI Taxonomy" id="649349"/>
    <lineage>
        <taxon>Bacteria</taxon>
        <taxon>Pseudomonadati</taxon>
        <taxon>Bacteroidota</taxon>
        <taxon>Cytophagia</taxon>
        <taxon>Cytophagales</taxon>
        <taxon>Leadbetterellaceae</taxon>
        <taxon>Leadbetterella</taxon>
    </lineage>
</organism>
<keyword evidence="1" id="KW-0732">Signal</keyword>
<name>E4RQK9_LEAB4</name>
<dbReference type="Proteomes" id="UP000007435">
    <property type="component" value="Chromosome"/>
</dbReference>
<dbReference type="STRING" id="649349.Lbys_0827"/>
<keyword evidence="3" id="KW-1185">Reference proteome</keyword>
<dbReference type="OrthoDB" id="795899at2"/>
<proteinExistence type="predicted"/>
<dbReference type="KEGG" id="lby:Lbys_0827"/>
<sequence>MKKCYLGLLSLLMSSCLSIDLDIDPVIVDPPFMKRIGKDSISTGREYGIGLTHEQMYKKLQRDRDSLDLEYLNIVGNRLENFDNLKERLPLYSYIVFDKNRGTEKGVQIWMENKRVKSISYNNGESLAYWPKDALDPIFLGESSKSVAEKLIRFQRKDKYAPYFERTMLNIKTVKEAYDEELDQTKEWYFGQKISNERTNHVYIRFERGKVSNIVIHKMRKM</sequence>
<evidence type="ECO:0008006" key="4">
    <source>
        <dbReference type="Google" id="ProtNLM"/>
    </source>
</evidence>
<evidence type="ECO:0000256" key="1">
    <source>
        <dbReference type="SAM" id="SignalP"/>
    </source>
</evidence>
<dbReference type="AlphaFoldDB" id="E4RQK9"/>
<accession>E4RQK9</accession>
<reference evidence="2 3" key="2">
    <citation type="journal article" date="2011" name="Stand. Genomic Sci.">
        <title>Complete genome sequence of Leadbetterella byssophila type strain (4M15).</title>
        <authorList>
            <person name="Abt B."/>
            <person name="Teshima H."/>
            <person name="Lucas S."/>
            <person name="Lapidus A."/>
            <person name="Del Rio T.G."/>
            <person name="Nolan M."/>
            <person name="Tice H."/>
            <person name="Cheng J.F."/>
            <person name="Pitluck S."/>
            <person name="Liolios K."/>
            <person name="Pagani I."/>
            <person name="Ivanova N."/>
            <person name="Mavromatis K."/>
            <person name="Pati A."/>
            <person name="Tapia R."/>
            <person name="Han C."/>
            <person name="Goodwin L."/>
            <person name="Chen A."/>
            <person name="Palaniappan K."/>
            <person name="Land M."/>
            <person name="Hauser L."/>
            <person name="Chang Y.J."/>
            <person name="Jeffries C.D."/>
            <person name="Rohde M."/>
            <person name="Goker M."/>
            <person name="Tindall B.J."/>
            <person name="Detter J.C."/>
            <person name="Woyke T."/>
            <person name="Bristow J."/>
            <person name="Eisen J.A."/>
            <person name="Markowitz V."/>
            <person name="Hugenholtz P."/>
            <person name="Klenk H.P."/>
            <person name="Kyrpides N.C."/>
        </authorList>
    </citation>
    <scope>NUCLEOTIDE SEQUENCE [LARGE SCALE GENOMIC DNA]</scope>
    <source>
        <strain evidence="3">DSM 17132 / JCM 16389 / KACC 11308 / NBRC 106382 / 4M15</strain>
    </source>
</reference>
<evidence type="ECO:0000313" key="2">
    <source>
        <dbReference type="EMBL" id="ADQ16575.1"/>
    </source>
</evidence>
<evidence type="ECO:0000313" key="3">
    <source>
        <dbReference type="Proteomes" id="UP000007435"/>
    </source>
</evidence>
<dbReference type="HOGENOM" id="CLU_1224115_0_0_10"/>
<dbReference type="eggNOG" id="ENOG5032TD4">
    <property type="taxonomic scope" value="Bacteria"/>
</dbReference>
<dbReference type="EMBL" id="CP002305">
    <property type="protein sequence ID" value="ADQ16575.1"/>
    <property type="molecule type" value="Genomic_DNA"/>
</dbReference>
<feature type="signal peptide" evidence="1">
    <location>
        <begin position="1"/>
        <end position="19"/>
    </location>
</feature>
<feature type="chain" id="PRO_5003185660" description="Lipoprotein" evidence="1">
    <location>
        <begin position="20"/>
        <end position="222"/>
    </location>
</feature>
<dbReference type="RefSeq" id="WP_013407626.1">
    <property type="nucleotide sequence ID" value="NC_014655.1"/>
</dbReference>